<dbReference type="PANTHER" id="PTHR43214:SF24">
    <property type="entry name" value="TRANSCRIPTIONAL REGULATORY PROTEIN NARL-RELATED"/>
    <property type="match status" value="1"/>
</dbReference>
<evidence type="ECO:0000313" key="8">
    <source>
        <dbReference type="EMBL" id="GAA1072049.1"/>
    </source>
</evidence>
<dbReference type="SUPFAM" id="SSF46894">
    <property type="entry name" value="C-terminal effector domain of the bipartite response regulators"/>
    <property type="match status" value="1"/>
</dbReference>
<evidence type="ECO:0000259" key="6">
    <source>
        <dbReference type="PROSITE" id="PS50043"/>
    </source>
</evidence>
<dbReference type="Pfam" id="PF00072">
    <property type="entry name" value="Response_reg"/>
    <property type="match status" value="1"/>
</dbReference>
<keyword evidence="1 5" id="KW-0597">Phosphoprotein</keyword>
<name>A0ABN1TC61_9ACTN</name>
<dbReference type="InterPro" id="IPR016032">
    <property type="entry name" value="Sig_transdc_resp-reg_C-effctor"/>
</dbReference>
<evidence type="ECO:0000256" key="1">
    <source>
        <dbReference type="ARBA" id="ARBA00022553"/>
    </source>
</evidence>
<dbReference type="PROSITE" id="PS50110">
    <property type="entry name" value="RESPONSE_REGULATORY"/>
    <property type="match status" value="1"/>
</dbReference>
<sequence length="222" mass="24038">MTGNGHIRVFLLDDHEVVRRGVHDLLSTEADIEVVGEAGTAAEALARIPAVEPDVAVLDVRLPDGNGVEVCREVRSRVPGVRCLMLTSFSDDEALFDSIMAGASGYVLKAIRGTDLITAVRDVAAGRSLLDPVATSRVLERLREGGGKEDERLAQLTRQERRILDLIGEGMTNRQIGNELHLAEKTVKNYVSSLLAKMGMERRTQAAAYVARNLPPGARSEG</sequence>
<dbReference type="PROSITE" id="PS00622">
    <property type="entry name" value="HTH_LUXR_1"/>
    <property type="match status" value="1"/>
</dbReference>
<dbReference type="InterPro" id="IPR001789">
    <property type="entry name" value="Sig_transdc_resp-reg_receiver"/>
</dbReference>
<gene>
    <name evidence="8" type="ORF">GCM10009663_09480</name>
</gene>
<reference evidence="8 9" key="1">
    <citation type="journal article" date="2019" name="Int. J. Syst. Evol. Microbiol.">
        <title>The Global Catalogue of Microorganisms (GCM) 10K type strain sequencing project: providing services to taxonomists for standard genome sequencing and annotation.</title>
        <authorList>
            <consortium name="The Broad Institute Genomics Platform"/>
            <consortium name="The Broad Institute Genome Sequencing Center for Infectious Disease"/>
            <person name="Wu L."/>
            <person name="Ma J."/>
        </authorList>
    </citation>
    <scope>NUCLEOTIDE SEQUENCE [LARGE SCALE GENOMIC DNA]</scope>
    <source>
        <strain evidence="8 9">JCM 13002</strain>
    </source>
</reference>
<keyword evidence="2" id="KW-0805">Transcription regulation</keyword>
<dbReference type="CDD" id="cd17535">
    <property type="entry name" value="REC_NarL-like"/>
    <property type="match status" value="1"/>
</dbReference>
<dbReference type="Pfam" id="PF00196">
    <property type="entry name" value="GerE"/>
    <property type="match status" value="1"/>
</dbReference>
<dbReference type="Gene3D" id="3.40.50.2300">
    <property type="match status" value="1"/>
</dbReference>
<dbReference type="CDD" id="cd06170">
    <property type="entry name" value="LuxR_C_like"/>
    <property type="match status" value="1"/>
</dbReference>
<dbReference type="InterPro" id="IPR058245">
    <property type="entry name" value="NreC/VraR/RcsB-like_REC"/>
</dbReference>
<dbReference type="SMART" id="SM00421">
    <property type="entry name" value="HTH_LUXR"/>
    <property type="match status" value="1"/>
</dbReference>
<dbReference type="InterPro" id="IPR039420">
    <property type="entry name" value="WalR-like"/>
</dbReference>
<feature type="domain" description="HTH luxR-type" evidence="6">
    <location>
        <begin position="149"/>
        <end position="214"/>
    </location>
</feature>
<accession>A0ABN1TC61</accession>
<dbReference type="Proteomes" id="UP001499987">
    <property type="component" value="Unassembled WGS sequence"/>
</dbReference>
<keyword evidence="4" id="KW-0804">Transcription</keyword>
<evidence type="ECO:0000256" key="5">
    <source>
        <dbReference type="PROSITE-ProRule" id="PRU00169"/>
    </source>
</evidence>
<dbReference type="InterPro" id="IPR011006">
    <property type="entry name" value="CheY-like_superfamily"/>
</dbReference>
<evidence type="ECO:0000256" key="3">
    <source>
        <dbReference type="ARBA" id="ARBA00023125"/>
    </source>
</evidence>
<protein>
    <submittedName>
        <fullName evidence="8">Response regulator transcription factor</fullName>
    </submittedName>
</protein>
<evidence type="ECO:0000256" key="2">
    <source>
        <dbReference type="ARBA" id="ARBA00023015"/>
    </source>
</evidence>
<dbReference type="SUPFAM" id="SSF52172">
    <property type="entry name" value="CheY-like"/>
    <property type="match status" value="1"/>
</dbReference>
<dbReference type="PRINTS" id="PR00038">
    <property type="entry name" value="HTHLUXR"/>
</dbReference>
<keyword evidence="9" id="KW-1185">Reference proteome</keyword>
<keyword evidence="3" id="KW-0238">DNA-binding</keyword>
<organism evidence="8 9">
    <name type="scientific">Kitasatospora arboriphila</name>
    <dbReference type="NCBI Taxonomy" id="258052"/>
    <lineage>
        <taxon>Bacteria</taxon>
        <taxon>Bacillati</taxon>
        <taxon>Actinomycetota</taxon>
        <taxon>Actinomycetes</taxon>
        <taxon>Kitasatosporales</taxon>
        <taxon>Streptomycetaceae</taxon>
        <taxon>Kitasatospora</taxon>
    </lineage>
</organism>
<dbReference type="InterPro" id="IPR000792">
    <property type="entry name" value="Tscrpt_reg_LuxR_C"/>
</dbReference>
<evidence type="ECO:0000256" key="4">
    <source>
        <dbReference type="ARBA" id="ARBA00023163"/>
    </source>
</evidence>
<evidence type="ECO:0000313" key="9">
    <source>
        <dbReference type="Proteomes" id="UP001499987"/>
    </source>
</evidence>
<evidence type="ECO:0000259" key="7">
    <source>
        <dbReference type="PROSITE" id="PS50110"/>
    </source>
</evidence>
<dbReference type="EMBL" id="BAAALD010000005">
    <property type="protein sequence ID" value="GAA1072049.1"/>
    <property type="molecule type" value="Genomic_DNA"/>
</dbReference>
<dbReference type="PANTHER" id="PTHR43214">
    <property type="entry name" value="TWO-COMPONENT RESPONSE REGULATOR"/>
    <property type="match status" value="1"/>
</dbReference>
<feature type="modified residue" description="4-aspartylphosphate" evidence="5">
    <location>
        <position position="59"/>
    </location>
</feature>
<feature type="domain" description="Response regulatory" evidence="7">
    <location>
        <begin position="8"/>
        <end position="124"/>
    </location>
</feature>
<dbReference type="PROSITE" id="PS50043">
    <property type="entry name" value="HTH_LUXR_2"/>
    <property type="match status" value="1"/>
</dbReference>
<dbReference type="RefSeq" id="WP_344622185.1">
    <property type="nucleotide sequence ID" value="NZ_BAAALD010000005.1"/>
</dbReference>
<dbReference type="SMART" id="SM00448">
    <property type="entry name" value="REC"/>
    <property type="match status" value="1"/>
</dbReference>
<proteinExistence type="predicted"/>
<comment type="caution">
    <text evidence="8">The sequence shown here is derived from an EMBL/GenBank/DDBJ whole genome shotgun (WGS) entry which is preliminary data.</text>
</comment>